<evidence type="ECO:0000313" key="5">
    <source>
        <dbReference type="EMBL" id="MFD0868451.1"/>
    </source>
</evidence>
<evidence type="ECO:0000256" key="3">
    <source>
        <dbReference type="ARBA" id="ARBA00023163"/>
    </source>
</evidence>
<proteinExistence type="predicted"/>
<dbReference type="PANTHER" id="PTHR43280:SF28">
    <property type="entry name" value="HTH-TYPE TRANSCRIPTIONAL ACTIVATOR RHAS"/>
    <property type="match status" value="1"/>
</dbReference>
<name>A0ABW3D653_9BACL</name>
<dbReference type="Pfam" id="PF12833">
    <property type="entry name" value="HTH_18"/>
    <property type="match status" value="1"/>
</dbReference>
<reference evidence="6" key="1">
    <citation type="journal article" date="2019" name="Int. J. Syst. Evol. Microbiol.">
        <title>The Global Catalogue of Microorganisms (GCM) 10K type strain sequencing project: providing services to taxonomists for standard genome sequencing and annotation.</title>
        <authorList>
            <consortium name="The Broad Institute Genomics Platform"/>
            <consortium name="The Broad Institute Genome Sequencing Center for Infectious Disease"/>
            <person name="Wu L."/>
            <person name="Ma J."/>
        </authorList>
    </citation>
    <scope>NUCLEOTIDE SEQUENCE [LARGE SCALE GENOMIC DNA]</scope>
    <source>
        <strain evidence="6">CCUG 57263</strain>
    </source>
</reference>
<dbReference type="PROSITE" id="PS01124">
    <property type="entry name" value="HTH_ARAC_FAMILY_2"/>
    <property type="match status" value="1"/>
</dbReference>
<dbReference type="SUPFAM" id="SSF46689">
    <property type="entry name" value="Homeodomain-like"/>
    <property type="match status" value="2"/>
</dbReference>
<gene>
    <name evidence="5" type="ORF">ACFQ03_04775</name>
</gene>
<keyword evidence="2" id="KW-0238">DNA-binding</keyword>
<accession>A0ABW3D653</accession>
<evidence type="ECO:0000259" key="4">
    <source>
        <dbReference type="PROSITE" id="PS01124"/>
    </source>
</evidence>
<dbReference type="PANTHER" id="PTHR43280">
    <property type="entry name" value="ARAC-FAMILY TRANSCRIPTIONAL REGULATOR"/>
    <property type="match status" value="1"/>
</dbReference>
<dbReference type="InterPro" id="IPR009057">
    <property type="entry name" value="Homeodomain-like_sf"/>
</dbReference>
<sequence>MAYIERQWQRQLEQSEQLYRKVKQSIPSLREGFMLQLLEGHLYYLSDKELAGKMKELDWDTENKQFAYVAVQLSGMSSYDAASEKDKQLISFAAANIIEELCSSSRELFHVINFQDLSIGLFLIVDGSTDPIEIKEKLTKLANDFISALNKVLRMNVTIVISRTSRHIGELPELAAQTRQALRYREIDPCNQLIDMDDFLLAGHQPVRFPFELEREIVHAFSIGMEEETLERISRFMQALQKESSTELIVHQGMMKLLGSMWDAVLKSGANPYILYQGEDLYEQLQAIREPGEMLDWFRNKLVAPFIQSLSPSCDPELKAAIDQLLLRIREEVQSDISLEGYAEQMQMSPYKLSRAFKQITGENYVDYVTRLRIDKCKELLLKTDLKINDIAEMLRYQPSHLIRLFKKGEGMTPANSANGIPPSVCPIS</sequence>
<evidence type="ECO:0000256" key="1">
    <source>
        <dbReference type="ARBA" id="ARBA00023015"/>
    </source>
</evidence>
<dbReference type="RefSeq" id="WP_379286425.1">
    <property type="nucleotide sequence ID" value="NZ_JBHTIU010000012.1"/>
</dbReference>
<evidence type="ECO:0000313" key="6">
    <source>
        <dbReference type="Proteomes" id="UP001597120"/>
    </source>
</evidence>
<comment type="caution">
    <text evidence="5">The sequence shown here is derived from an EMBL/GenBank/DDBJ whole genome shotgun (WGS) entry which is preliminary data.</text>
</comment>
<feature type="domain" description="HTH araC/xylS-type" evidence="4">
    <location>
        <begin position="323"/>
        <end position="420"/>
    </location>
</feature>
<keyword evidence="1" id="KW-0805">Transcription regulation</keyword>
<keyword evidence="6" id="KW-1185">Reference proteome</keyword>
<dbReference type="Gene3D" id="1.10.10.60">
    <property type="entry name" value="Homeodomain-like"/>
    <property type="match status" value="2"/>
</dbReference>
<protein>
    <submittedName>
        <fullName evidence="5">Helix-turn-helix transcriptional regulator</fullName>
    </submittedName>
</protein>
<dbReference type="InterPro" id="IPR018060">
    <property type="entry name" value="HTH_AraC"/>
</dbReference>
<organism evidence="5 6">
    <name type="scientific">Paenibacillus residui</name>
    <dbReference type="NCBI Taxonomy" id="629724"/>
    <lineage>
        <taxon>Bacteria</taxon>
        <taxon>Bacillati</taxon>
        <taxon>Bacillota</taxon>
        <taxon>Bacilli</taxon>
        <taxon>Bacillales</taxon>
        <taxon>Paenibacillaceae</taxon>
        <taxon>Paenibacillus</taxon>
    </lineage>
</organism>
<evidence type="ECO:0000256" key="2">
    <source>
        <dbReference type="ARBA" id="ARBA00023125"/>
    </source>
</evidence>
<keyword evidence="3" id="KW-0804">Transcription</keyword>
<dbReference type="Proteomes" id="UP001597120">
    <property type="component" value="Unassembled WGS sequence"/>
</dbReference>
<dbReference type="SMART" id="SM00342">
    <property type="entry name" value="HTH_ARAC"/>
    <property type="match status" value="1"/>
</dbReference>
<dbReference type="EMBL" id="JBHTIU010000012">
    <property type="protein sequence ID" value="MFD0868451.1"/>
    <property type="molecule type" value="Genomic_DNA"/>
</dbReference>